<dbReference type="PROSITE" id="PS50293">
    <property type="entry name" value="TPR_REGION"/>
    <property type="match status" value="1"/>
</dbReference>
<dbReference type="PANTHER" id="PTHR44858">
    <property type="entry name" value="TETRATRICOPEPTIDE REPEAT PROTEIN 6"/>
    <property type="match status" value="1"/>
</dbReference>
<keyword evidence="1" id="KW-0677">Repeat</keyword>
<sequence length="224" mass="25712">MKNRISFIFFSSILLFASCGKSAEHLLLEAEKYDELGQYEKGIEILNEAIRIKPDYLGAYINRGAYKSSLEKYDQAISDYQKVLELDPKNTLATYNIGNSYRQAGNLNKAKEYYDLAFQTKGGELITIDYEPNSIIEKSFYDVPSAEIYYNRGLVHYDLYDYEKAYSDFMNSLKSNYEPADNNYMIGACLFMSGNTELACEHYKKAIELGDELAKSEFEKHCGK</sequence>
<dbReference type="PANTHER" id="PTHR44858:SF1">
    <property type="entry name" value="UDP-N-ACETYLGLUCOSAMINE--PEPTIDE N-ACETYLGLUCOSAMINYLTRANSFERASE SPINDLY-RELATED"/>
    <property type="match status" value="1"/>
</dbReference>
<feature type="repeat" description="TPR" evidence="3">
    <location>
        <begin position="146"/>
        <end position="179"/>
    </location>
</feature>
<dbReference type="PROSITE" id="PS51257">
    <property type="entry name" value="PROKAR_LIPOPROTEIN"/>
    <property type="match status" value="1"/>
</dbReference>
<dbReference type="InterPro" id="IPR019734">
    <property type="entry name" value="TPR_rpt"/>
</dbReference>
<evidence type="ECO:0000256" key="2">
    <source>
        <dbReference type="ARBA" id="ARBA00022803"/>
    </source>
</evidence>
<evidence type="ECO:0000256" key="1">
    <source>
        <dbReference type="ARBA" id="ARBA00022737"/>
    </source>
</evidence>
<dbReference type="Pfam" id="PF13181">
    <property type="entry name" value="TPR_8"/>
    <property type="match status" value="4"/>
</dbReference>
<comment type="caution">
    <text evidence="4">The sequence shown here is derived from an EMBL/GenBank/DDBJ whole genome shotgun (WGS) entry which is preliminary data.</text>
</comment>
<proteinExistence type="predicted"/>
<dbReference type="Pfam" id="PF00515">
    <property type="entry name" value="TPR_1"/>
    <property type="match status" value="1"/>
</dbReference>
<keyword evidence="2 3" id="KW-0802">TPR repeat</keyword>
<keyword evidence="5" id="KW-1185">Reference proteome</keyword>
<dbReference type="InterPro" id="IPR050498">
    <property type="entry name" value="Ycf3"/>
</dbReference>
<dbReference type="Proteomes" id="UP000245962">
    <property type="component" value="Unassembled WGS sequence"/>
</dbReference>
<accession>A0A2U0HYG2</accession>
<gene>
    <name evidence="4" type="ORF">DDV96_12230</name>
</gene>
<evidence type="ECO:0000256" key="3">
    <source>
        <dbReference type="PROSITE-ProRule" id="PRU00339"/>
    </source>
</evidence>
<dbReference type="SMART" id="SM00028">
    <property type="entry name" value="TPR"/>
    <property type="match status" value="5"/>
</dbReference>
<feature type="repeat" description="TPR" evidence="3">
    <location>
        <begin position="57"/>
        <end position="90"/>
    </location>
</feature>
<dbReference type="SUPFAM" id="SSF48452">
    <property type="entry name" value="TPR-like"/>
    <property type="match status" value="1"/>
</dbReference>
<name>A0A2U0HYG2_9FLAO</name>
<reference evidence="4 5" key="1">
    <citation type="submission" date="2018-04" db="EMBL/GenBank/DDBJ databases">
        <title>Marixanthomonas spongiae HN-E44 sp. nov., isolated from a marine sponge.</title>
        <authorList>
            <person name="Luo L."/>
            <person name="Zhuang L."/>
        </authorList>
    </citation>
    <scope>NUCLEOTIDE SEQUENCE [LARGE SCALE GENOMIC DNA]</scope>
    <source>
        <strain evidence="4 5">HN-E44</strain>
    </source>
</reference>
<feature type="repeat" description="TPR" evidence="3">
    <location>
        <begin position="23"/>
        <end position="56"/>
    </location>
</feature>
<dbReference type="Gene3D" id="1.25.40.10">
    <property type="entry name" value="Tetratricopeptide repeat domain"/>
    <property type="match status" value="2"/>
</dbReference>
<evidence type="ECO:0000313" key="4">
    <source>
        <dbReference type="EMBL" id="PVW13911.1"/>
    </source>
</evidence>
<dbReference type="PROSITE" id="PS50005">
    <property type="entry name" value="TPR"/>
    <property type="match status" value="3"/>
</dbReference>
<dbReference type="OrthoDB" id="1290858at2"/>
<protein>
    <submittedName>
        <fullName evidence="4">Uncharacterized protein</fullName>
    </submittedName>
</protein>
<evidence type="ECO:0000313" key="5">
    <source>
        <dbReference type="Proteomes" id="UP000245962"/>
    </source>
</evidence>
<organism evidence="4 5">
    <name type="scientific">Marixanthomonas spongiae</name>
    <dbReference type="NCBI Taxonomy" id="2174845"/>
    <lineage>
        <taxon>Bacteria</taxon>
        <taxon>Pseudomonadati</taxon>
        <taxon>Bacteroidota</taxon>
        <taxon>Flavobacteriia</taxon>
        <taxon>Flavobacteriales</taxon>
        <taxon>Flavobacteriaceae</taxon>
        <taxon>Marixanthomonas</taxon>
    </lineage>
</organism>
<dbReference type="RefSeq" id="WP_116695042.1">
    <property type="nucleotide sequence ID" value="NZ_QEHR01000007.1"/>
</dbReference>
<dbReference type="InterPro" id="IPR011990">
    <property type="entry name" value="TPR-like_helical_dom_sf"/>
</dbReference>
<dbReference type="AlphaFoldDB" id="A0A2U0HYG2"/>
<dbReference type="EMBL" id="QEHR01000007">
    <property type="protein sequence ID" value="PVW13911.1"/>
    <property type="molecule type" value="Genomic_DNA"/>
</dbReference>